<organism evidence="1">
    <name type="scientific">Siphoviridae sp. ctr2f5</name>
    <dbReference type="NCBI Taxonomy" id="2825684"/>
    <lineage>
        <taxon>Viruses</taxon>
        <taxon>Duplodnaviria</taxon>
        <taxon>Heunggongvirae</taxon>
        <taxon>Uroviricota</taxon>
        <taxon>Caudoviricetes</taxon>
    </lineage>
</organism>
<sequence length="122" mass="14169">MQSFITLSPYSHWGILYIIFTIPMREYIHIQNFTVKRKDKRIMNNTALQTSTFDFYGDELIALRDNATGEIYTAITHVLRGIGFTDKQISHQQNKMLNDEILKTHTLKFSGVDLNMPSVNEI</sequence>
<reference evidence="1" key="1">
    <citation type="journal article" date="2021" name="Proc. Natl. Acad. Sci. U.S.A.">
        <title>A Catalog of Tens of Thousands of Viruses from Human Metagenomes Reveals Hidden Associations with Chronic Diseases.</title>
        <authorList>
            <person name="Tisza M.J."/>
            <person name="Buck C.B."/>
        </authorList>
    </citation>
    <scope>NUCLEOTIDE SEQUENCE</scope>
    <source>
        <strain evidence="1">Ctr2f5</strain>
    </source>
</reference>
<evidence type="ECO:0000313" key="1">
    <source>
        <dbReference type="EMBL" id="DAE17326.1"/>
    </source>
</evidence>
<proteinExistence type="predicted"/>
<dbReference type="EMBL" id="BK015639">
    <property type="protein sequence ID" value="DAE17326.1"/>
    <property type="molecule type" value="Genomic_DNA"/>
</dbReference>
<name>A0A8S5QDE7_9CAUD</name>
<accession>A0A8S5QDE7</accession>
<protein>
    <submittedName>
        <fullName evidence="1">Uncharacterized protein</fullName>
    </submittedName>
</protein>